<accession>A0A0F9MTJ6</accession>
<name>A0A0F9MTJ6_9ZZZZ</name>
<reference evidence="1" key="1">
    <citation type="journal article" date="2015" name="Nature">
        <title>Complex archaea that bridge the gap between prokaryotes and eukaryotes.</title>
        <authorList>
            <person name="Spang A."/>
            <person name="Saw J.H."/>
            <person name="Jorgensen S.L."/>
            <person name="Zaremba-Niedzwiedzka K."/>
            <person name="Martijn J."/>
            <person name="Lind A.E."/>
            <person name="van Eijk R."/>
            <person name="Schleper C."/>
            <person name="Guy L."/>
            <person name="Ettema T.J."/>
        </authorList>
    </citation>
    <scope>NUCLEOTIDE SEQUENCE</scope>
</reference>
<proteinExistence type="predicted"/>
<dbReference type="EMBL" id="LAZR01009448">
    <property type="protein sequence ID" value="KKM72557.1"/>
    <property type="molecule type" value="Genomic_DNA"/>
</dbReference>
<protein>
    <submittedName>
        <fullName evidence="1">Uncharacterized protein</fullName>
    </submittedName>
</protein>
<evidence type="ECO:0000313" key="1">
    <source>
        <dbReference type="EMBL" id="KKM72557.1"/>
    </source>
</evidence>
<comment type="caution">
    <text evidence="1">The sequence shown here is derived from an EMBL/GenBank/DDBJ whole genome shotgun (WGS) entry which is preliminary data.</text>
</comment>
<dbReference type="AlphaFoldDB" id="A0A0F9MTJ6"/>
<sequence length="86" mass="9729">MTEELTVYLVKKYDLTTGREEILAEVTDPAQAYDLAHEFDCAVHLGVDGEGRQELHPCDIRVEDKDGNDMWQECLKARCPSAGLFQ</sequence>
<organism evidence="1">
    <name type="scientific">marine sediment metagenome</name>
    <dbReference type="NCBI Taxonomy" id="412755"/>
    <lineage>
        <taxon>unclassified sequences</taxon>
        <taxon>metagenomes</taxon>
        <taxon>ecological metagenomes</taxon>
    </lineage>
</organism>
<gene>
    <name evidence="1" type="ORF">LCGC14_1419340</name>
</gene>